<evidence type="ECO:0000256" key="2">
    <source>
        <dbReference type="ARBA" id="ARBA00022741"/>
    </source>
</evidence>
<dbReference type="Gene3D" id="1.10.730.10">
    <property type="entry name" value="Isoleucyl-tRNA Synthetase, Domain 1"/>
    <property type="match status" value="1"/>
</dbReference>
<dbReference type="Pfam" id="PF00133">
    <property type="entry name" value="tRNA-synt_1"/>
    <property type="match status" value="1"/>
</dbReference>
<dbReference type="GO" id="GO:0006418">
    <property type="term" value="P:tRNA aminoacylation for protein translation"/>
    <property type="evidence" value="ECO:0007669"/>
    <property type="project" value="InterPro"/>
</dbReference>
<protein>
    <submittedName>
        <fullName evidence="8">IleS</fullName>
    </submittedName>
</protein>
<feature type="region of interest" description="Disordered" evidence="6">
    <location>
        <begin position="67"/>
        <end position="102"/>
    </location>
</feature>
<evidence type="ECO:0000256" key="3">
    <source>
        <dbReference type="ARBA" id="ARBA00022840"/>
    </source>
</evidence>
<reference evidence="8" key="2">
    <citation type="journal article" date="2014" name="ISME J.">
        <title>Microbial stratification in low pH oxic and suboxic macroscopic growths along an acid mine drainage.</title>
        <authorList>
            <person name="Mendez-Garcia C."/>
            <person name="Mesa V."/>
            <person name="Sprenger R.R."/>
            <person name="Richter M."/>
            <person name="Diez M.S."/>
            <person name="Solano J."/>
            <person name="Bargiela R."/>
            <person name="Golyshina O.V."/>
            <person name="Manteca A."/>
            <person name="Ramos J.L."/>
            <person name="Gallego J.R."/>
            <person name="Llorente I."/>
            <person name="Martins Dos Santos V.A."/>
            <person name="Jensen O.N."/>
            <person name="Pelaez A.I."/>
            <person name="Sanchez J."/>
            <person name="Ferrer M."/>
        </authorList>
    </citation>
    <scope>NUCLEOTIDE SEQUENCE</scope>
</reference>
<sequence length="102" mass="10914">KMSKSKGNAVDPLDLLGQVGGDALRWTFLAVDFTEPMRISPTIVQSIGVRFLRTLLNVAAFYLQNARTGAPGWDGRPPTPPGTRPLDPLPMGGDPRGGQRGT</sequence>
<dbReference type="EMBL" id="AUZZ01001445">
    <property type="protein sequence ID" value="EQD64334.1"/>
    <property type="molecule type" value="Genomic_DNA"/>
</dbReference>
<dbReference type="GO" id="GO:0005524">
    <property type="term" value="F:ATP binding"/>
    <property type="evidence" value="ECO:0007669"/>
    <property type="project" value="UniProtKB-KW"/>
</dbReference>
<keyword evidence="5" id="KW-0030">Aminoacyl-tRNA synthetase</keyword>
<gene>
    <name evidence="8" type="ORF">B2A_02058</name>
</gene>
<dbReference type="GO" id="GO:0004812">
    <property type="term" value="F:aminoacyl-tRNA ligase activity"/>
    <property type="evidence" value="ECO:0007669"/>
    <property type="project" value="UniProtKB-KW"/>
</dbReference>
<keyword evidence="4" id="KW-0648">Protein biosynthesis</keyword>
<accession>T1CEC2</accession>
<dbReference type="AlphaFoldDB" id="T1CEC2"/>
<dbReference type="InterPro" id="IPR002300">
    <property type="entry name" value="aa-tRNA-synth_Ia"/>
</dbReference>
<feature type="domain" description="Aminoacyl-tRNA synthetase class Ia" evidence="7">
    <location>
        <begin position="1"/>
        <end position="39"/>
    </location>
</feature>
<name>T1CEC2_9ZZZZ</name>
<reference evidence="8" key="1">
    <citation type="submission" date="2013-08" db="EMBL/GenBank/DDBJ databases">
        <authorList>
            <person name="Mendez C."/>
            <person name="Richter M."/>
            <person name="Ferrer M."/>
            <person name="Sanchez J."/>
        </authorList>
    </citation>
    <scope>NUCLEOTIDE SEQUENCE</scope>
</reference>
<evidence type="ECO:0000313" key="8">
    <source>
        <dbReference type="EMBL" id="EQD64334.1"/>
    </source>
</evidence>
<keyword evidence="1" id="KW-0436">Ligase</keyword>
<evidence type="ECO:0000256" key="1">
    <source>
        <dbReference type="ARBA" id="ARBA00022598"/>
    </source>
</evidence>
<organism evidence="8">
    <name type="scientific">mine drainage metagenome</name>
    <dbReference type="NCBI Taxonomy" id="410659"/>
    <lineage>
        <taxon>unclassified sequences</taxon>
        <taxon>metagenomes</taxon>
        <taxon>ecological metagenomes</taxon>
    </lineage>
</organism>
<proteinExistence type="predicted"/>
<evidence type="ECO:0000256" key="6">
    <source>
        <dbReference type="SAM" id="MobiDB-lite"/>
    </source>
</evidence>
<keyword evidence="3" id="KW-0067">ATP-binding</keyword>
<evidence type="ECO:0000256" key="4">
    <source>
        <dbReference type="ARBA" id="ARBA00022917"/>
    </source>
</evidence>
<evidence type="ECO:0000259" key="7">
    <source>
        <dbReference type="Pfam" id="PF00133"/>
    </source>
</evidence>
<feature type="non-terminal residue" evidence="8">
    <location>
        <position position="1"/>
    </location>
</feature>
<dbReference type="SUPFAM" id="SSF52374">
    <property type="entry name" value="Nucleotidylyl transferase"/>
    <property type="match status" value="1"/>
</dbReference>
<comment type="caution">
    <text evidence="8">The sequence shown here is derived from an EMBL/GenBank/DDBJ whole genome shotgun (WGS) entry which is preliminary data.</text>
</comment>
<evidence type="ECO:0000256" key="5">
    <source>
        <dbReference type="ARBA" id="ARBA00023146"/>
    </source>
</evidence>
<keyword evidence="2" id="KW-0547">Nucleotide-binding</keyword>